<dbReference type="AlphaFoldDB" id="A0A8H3TYY7"/>
<evidence type="ECO:0000313" key="5">
    <source>
        <dbReference type="Proteomes" id="UP000620104"/>
    </source>
</evidence>
<reference evidence="4" key="1">
    <citation type="submission" date="2020-07" db="EMBL/GenBank/DDBJ databases">
        <title>Draft Genome Sequence of a Deep-Sea Yeast, Naganishia (Cryptococcus) liquefaciens strain N6.</title>
        <authorList>
            <person name="Han Y.W."/>
            <person name="Kajitani R."/>
            <person name="Morimoto H."/>
            <person name="Parhat M."/>
            <person name="Tsubouchi H."/>
            <person name="Bakenova O."/>
            <person name="Ogata M."/>
            <person name="Argunhan B."/>
            <person name="Aoki R."/>
            <person name="Kajiwara S."/>
            <person name="Itoh T."/>
            <person name="Iwasaki H."/>
        </authorList>
    </citation>
    <scope>NUCLEOTIDE SEQUENCE</scope>
    <source>
        <strain evidence="4">N6</strain>
    </source>
</reference>
<evidence type="ECO:0000313" key="4">
    <source>
        <dbReference type="EMBL" id="GHJ89692.1"/>
    </source>
</evidence>
<dbReference type="PANTHER" id="PTHR31836">
    <property type="match status" value="1"/>
</dbReference>
<feature type="chain" id="PRO_5034655349" description="Expansin-like EG45 domain-containing protein" evidence="3">
    <location>
        <begin position="22"/>
        <end position="368"/>
    </location>
</feature>
<gene>
    <name evidence="4" type="ORF">NliqN6_6094</name>
</gene>
<feature type="region of interest" description="Disordered" evidence="2">
    <location>
        <begin position="186"/>
        <end position="237"/>
    </location>
</feature>
<feature type="compositionally biased region" description="Low complexity" evidence="2">
    <location>
        <begin position="186"/>
        <end position="210"/>
    </location>
</feature>
<feature type="compositionally biased region" description="Low complexity" evidence="2">
    <location>
        <begin position="217"/>
        <end position="237"/>
    </location>
</feature>
<dbReference type="InterPro" id="IPR051477">
    <property type="entry name" value="Expansin_CellWall"/>
</dbReference>
<feature type="region of interest" description="Disordered" evidence="2">
    <location>
        <begin position="308"/>
        <end position="337"/>
    </location>
</feature>
<comment type="caution">
    <text evidence="4">The sequence shown here is derived from an EMBL/GenBank/DDBJ whole genome shotgun (WGS) entry which is preliminary data.</text>
</comment>
<protein>
    <recommendedName>
        <fullName evidence="6">Expansin-like EG45 domain-containing protein</fullName>
    </recommendedName>
</protein>
<dbReference type="InterPro" id="IPR036908">
    <property type="entry name" value="RlpA-like_sf"/>
</dbReference>
<evidence type="ECO:0000256" key="2">
    <source>
        <dbReference type="SAM" id="MobiDB-lite"/>
    </source>
</evidence>
<dbReference type="PANTHER" id="PTHR31836:SF28">
    <property type="entry name" value="SRCR DOMAIN-CONTAINING PROTEIN-RELATED"/>
    <property type="match status" value="1"/>
</dbReference>
<keyword evidence="1 3" id="KW-0732">Signal</keyword>
<accession>A0A8H3TYY7</accession>
<keyword evidence="5" id="KW-1185">Reference proteome</keyword>
<dbReference type="OrthoDB" id="623670at2759"/>
<dbReference type="CDD" id="cd22191">
    <property type="entry name" value="DPBB_RlpA_EXP_N-like"/>
    <property type="match status" value="1"/>
</dbReference>
<proteinExistence type="predicted"/>
<feature type="signal peptide" evidence="3">
    <location>
        <begin position="1"/>
        <end position="21"/>
    </location>
</feature>
<name>A0A8H3TYY7_9TREE</name>
<organism evidence="4 5">
    <name type="scientific">Naganishia liquefaciens</name>
    <dbReference type="NCBI Taxonomy" id="104408"/>
    <lineage>
        <taxon>Eukaryota</taxon>
        <taxon>Fungi</taxon>
        <taxon>Dikarya</taxon>
        <taxon>Basidiomycota</taxon>
        <taxon>Agaricomycotina</taxon>
        <taxon>Tremellomycetes</taxon>
        <taxon>Filobasidiales</taxon>
        <taxon>Filobasidiaceae</taxon>
        <taxon>Naganishia</taxon>
    </lineage>
</organism>
<dbReference type="Gene3D" id="2.40.40.10">
    <property type="entry name" value="RlpA-like domain"/>
    <property type="match status" value="1"/>
</dbReference>
<sequence length="368" mass="38085">MLFNALSTVALLLTTITGADALRSDRHHRGLEHRHVAHVPADKRTFTFSANATAGAQIGKRRIESGLEGLDPSNSTHSLGKRAYDNMRATFYAIGLGACGQYNSEPDFIVALNSAQYGGGYPGPECFKYITITGGPKNGHAVARIMDECPTCPYGGLDMSIALFEQFATQDDGVASVTWWYNDEAPAPAPTTSETPTSTWVAPTTSTTPAWTPPAPTSTWQAPSPSTSSTPSSVWQAPTTSSSVWVAPTTSSTSTWQAPSSSSTWSSSSSVWTSSSSSAPASSSSAISTGRAISASVTNLVKVSTRVSTASGSVSTAAPTTTSLSDGSDSDDDSTPGAAAVASNLDMLSTYTAQLGSLVVVAAQMVIQ</sequence>
<dbReference type="SUPFAM" id="SSF50685">
    <property type="entry name" value="Barwin-like endoglucanases"/>
    <property type="match status" value="1"/>
</dbReference>
<evidence type="ECO:0000256" key="3">
    <source>
        <dbReference type="SAM" id="SignalP"/>
    </source>
</evidence>
<dbReference type="Proteomes" id="UP000620104">
    <property type="component" value="Unassembled WGS sequence"/>
</dbReference>
<dbReference type="EMBL" id="BLZA01000049">
    <property type="protein sequence ID" value="GHJ89692.1"/>
    <property type="molecule type" value="Genomic_DNA"/>
</dbReference>
<evidence type="ECO:0000256" key="1">
    <source>
        <dbReference type="ARBA" id="ARBA00022729"/>
    </source>
</evidence>
<evidence type="ECO:0008006" key="6">
    <source>
        <dbReference type="Google" id="ProtNLM"/>
    </source>
</evidence>
<feature type="compositionally biased region" description="Low complexity" evidence="2">
    <location>
        <begin position="308"/>
        <end position="327"/>
    </location>
</feature>